<evidence type="ECO:0000313" key="2">
    <source>
        <dbReference type="Proteomes" id="UP000635628"/>
    </source>
</evidence>
<feature type="non-terminal residue" evidence="1">
    <location>
        <position position="1"/>
    </location>
</feature>
<sequence>KSIDSRRITVNLGVGHRLLVENDMAIAGINVFTDYESKSKHKSISLGLEYQRANFSANINKYHIFSDKKLVSSVKERGRSGYDVKFSGQAPYLPWAKIKGTYYYWDTKAGPDIKGNILGVDIEITPSVSFELGQENNNTMDATSYGKLTVKLPLGNKQKFTNFAIASKAFKDSRKMDLGALAWVERNNKIMIEGGDGNTISFKGLTYKLVTSPDTGRVWLDRNLGATQVATKVDDSAAYGDYYQWGRAKDGHQSSTSSGTQTPSSGIVSGNSEFIYGRGDWTTADSSGALRIAAWADGGKNDICPAGFSVPTKVDLDAETSNITDLSSAASSFLRIPASGFRDNTSNPSKLLNQGDAALLWARNIVLGRSDYSHVLSIKPPRGFSGGAVIGEYQRTSGLNVRCIRDKI</sequence>
<name>A0ACA8ZWA1_9GAMM</name>
<comment type="caution">
    <text evidence="1">The sequence shown here is derived from an EMBL/GenBank/DDBJ whole genome shotgun (WGS) entry which is preliminary data.</text>
</comment>
<proteinExistence type="predicted"/>
<keyword evidence="2" id="KW-1185">Reference proteome</keyword>
<dbReference type="EMBL" id="CAESAP020000372">
    <property type="protein sequence ID" value="CAB5507249.1"/>
    <property type="molecule type" value="Genomic_DNA"/>
</dbReference>
<accession>A0ACA8ZWA1</accession>
<dbReference type="Proteomes" id="UP000635628">
    <property type="component" value="Unassembled WGS sequence"/>
</dbReference>
<gene>
    <name evidence="1" type="ORF">AZO1586R_2306</name>
</gene>
<protein>
    <submittedName>
        <fullName evidence="1">Uncharacterized protein</fullName>
    </submittedName>
</protein>
<evidence type="ECO:0000313" key="1">
    <source>
        <dbReference type="EMBL" id="CAB5507249.1"/>
    </source>
</evidence>
<reference evidence="1" key="1">
    <citation type="submission" date="2020-05" db="EMBL/GenBank/DDBJ databases">
        <authorList>
            <person name="Petersen J."/>
            <person name="Sayavedra L."/>
        </authorList>
    </citation>
    <scope>NUCLEOTIDE SEQUENCE</scope>
    <source>
        <strain evidence="1">B azoricus SOX Menez Gwen</strain>
    </source>
</reference>
<organism evidence="1 2">
    <name type="scientific">Bathymodiolus azoricus thioautotrophic gill symbiont</name>
    <dbReference type="NCBI Taxonomy" id="235205"/>
    <lineage>
        <taxon>Bacteria</taxon>
        <taxon>Pseudomonadati</taxon>
        <taxon>Pseudomonadota</taxon>
        <taxon>Gammaproteobacteria</taxon>
        <taxon>sulfur-oxidizing symbionts</taxon>
    </lineage>
</organism>